<dbReference type="PANTHER" id="PTHR43180:SF47">
    <property type="entry name" value="OS07G0664000 PROTEIN"/>
    <property type="match status" value="1"/>
</dbReference>
<evidence type="ECO:0000259" key="3">
    <source>
        <dbReference type="SMART" id="SM00822"/>
    </source>
</evidence>
<sequence>MILRPGTPWNNAWRSKTKDDWKVKLAWPFLRRLKNRMFRAAQLLLRETNRALGAATSPAGFVSGFSTASNSAQRLAGKVAVITGGASGIGKATAKEFIENGAKVIMADVQDDLGHSAAAELGPDASYTRCDVSDETQVAAAIDLAVKRHGHLDILYNNAGVMGAMPQDDMASVDLANFDRMMAINARAALVGIKHAARVMSPRRSGVILCTASDTGVMPIPNIALYAVSKATTIAIVRAAAEPLSRHGLRVNAISPHGTRTAMMMHVVSQMYPGVSKDDLEKMADAAMDAGAVMEPEYVARAALYLASDEAKYVNGHNLVDPQSIAIVESLVAAPQPLQLLPFIDSLEDKTRANCHGKLAMPQEKRRSTLSTTIKRNHVEEADTVLIPARNNRRQETRGTSPAGFSMDSNSIQRLAGKVAVITGGASGIGKVTAKEFIKNGAKVITADVQDELGHSAAAELGPDASYTHCDVTDEAQVAAAVDLAVRLHGHLDILYNNAGIIGAMPQDDMASVDLANFDRMMAINARAALVGIKHAARVMAPRRSGVILCTASDAGVMPIPNIAMYSVSKATTIAIVRAAAEPLSRPGLRVNAISPTGTRTPMMMHIISQMTPGVGEDDLERMADAAISAGVAIEPEYVARAAVYLAFDEAKYVNGHNLVVDGGFTTHKGDDNRMN</sequence>
<evidence type="ECO:0000313" key="5">
    <source>
        <dbReference type="Proteomes" id="UP000026961"/>
    </source>
</evidence>
<evidence type="ECO:0000313" key="4">
    <source>
        <dbReference type="EnsemblPlants" id="OGLUM07G25440.1"/>
    </source>
</evidence>
<feature type="domain" description="Ketoreductase" evidence="3">
    <location>
        <begin position="78"/>
        <end position="257"/>
    </location>
</feature>
<dbReference type="SMART" id="SM00822">
    <property type="entry name" value="PKS_KR"/>
    <property type="match status" value="1"/>
</dbReference>
<dbReference type="FunFam" id="3.40.50.720:FF:000084">
    <property type="entry name" value="Short-chain dehydrogenase reductase"/>
    <property type="match status" value="2"/>
</dbReference>
<dbReference type="Proteomes" id="UP000026961">
    <property type="component" value="Chromosome 7"/>
</dbReference>
<proteinExistence type="inferred from homology"/>
<dbReference type="PRINTS" id="PR00081">
    <property type="entry name" value="GDHRDH"/>
</dbReference>
<dbReference type="SUPFAM" id="SSF51735">
    <property type="entry name" value="NAD(P)-binding Rossmann-fold domains"/>
    <property type="match status" value="2"/>
</dbReference>
<keyword evidence="2" id="KW-0560">Oxidoreductase</keyword>
<accession>A0A0E0ANX6</accession>
<dbReference type="Pfam" id="PF13561">
    <property type="entry name" value="adh_short_C2"/>
    <property type="match status" value="2"/>
</dbReference>
<name>A0A0E0ANX6_9ORYZ</name>
<dbReference type="Gramene" id="OGLUM07G25440.1">
    <property type="protein sequence ID" value="OGLUM07G25440.1"/>
    <property type="gene ID" value="OGLUM07G25440"/>
</dbReference>
<dbReference type="AlphaFoldDB" id="A0A0E0ANX6"/>
<protein>
    <recommendedName>
        <fullName evidence="3">Ketoreductase domain-containing protein</fullName>
    </recommendedName>
</protein>
<evidence type="ECO:0000256" key="2">
    <source>
        <dbReference type="ARBA" id="ARBA00023002"/>
    </source>
</evidence>
<comment type="similarity">
    <text evidence="1">Belongs to the short-chain dehydrogenases/reductases (SDR) family.</text>
</comment>
<organism evidence="4">
    <name type="scientific">Oryza glumipatula</name>
    <dbReference type="NCBI Taxonomy" id="40148"/>
    <lineage>
        <taxon>Eukaryota</taxon>
        <taxon>Viridiplantae</taxon>
        <taxon>Streptophyta</taxon>
        <taxon>Embryophyta</taxon>
        <taxon>Tracheophyta</taxon>
        <taxon>Spermatophyta</taxon>
        <taxon>Magnoliopsida</taxon>
        <taxon>Liliopsida</taxon>
        <taxon>Poales</taxon>
        <taxon>Poaceae</taxon>
        <taxon>BOP clade</taxon>
        <taxon>Oryzoideae</taxon>
        <taxon>Oryzeae</taxon>
        <taxon>Oryzinae</taxon>
        <taxon>Oryza</taxon>
    </lineage>
</organism>
<evidence type="ECO:0000256" key="1">
    <source>
        <dbReference type="ARBA" id="ARBA00006484"/>
    </source>
</evidence>
<reference evidence="4" key="1">
    <citation type="submission" date="2015-04" db="UniProtKB">
        <authorList>
            <consortium name="EnsemblPlants"/>
        </authorList>
    </citation>
    <scope>IDENTIFICATION</scope>
</reference>
<dbReference type="GO" id="GO:0016491">
    <property type="term" value="F:oxidoreductase activity"/>
    <property type="evidence" value="ECO:0007669"/>
    <property type="project" value="UniProtKB-KW"/>
</dbReference>
<dbReference type="PANTHER" id="PTHR43180">
    <property type="entry name" value="3-OXOACYL-(ACYL-CARRIER-PROTEIN) REDUCTASE (AFU_ORTHOLOGUE AFUA_6G11210)"/>
    <property type="match status" value="1"/>
</dbReference>
<dbReference type="Gene3D" id="3.40.50.720">
    <property type="entry name" value="NAD(P)-binding Rossmann-like Domain"/>
    <property type="match status" value="2"/>
</dbReference>
<dbReference type="STRING" id="40148.A0A0E0ANX6"/>
<dbReference type="eggNOG" id="KOG0725">
    <property type="taxonomic scope" value="Eukaryota"/>
</dbReference>
<dbReference type="EnsemblPlants" id="OGLUM07G25440.1">
    <property type="protein sequence ID" value="OGLUM07G25440.1"/>
    <property type="gene ID" value="OGLUM07G25440"/>
</dbReference>
<keyword evidence="5" id="KW-1185">Reference proteome</keyword>
<dbReference type="InterPro" id="IPR002347">
    <property type="entry name" value="SDR_fam"/>
</dbReference>
<reference evidence="4" key="2">
    <citation type="submission" date="2018-05" db="EMBL/GenBank/DDBJ databases">
        <title>OgluRS3 (Oryza glumaepatula Reference Sequence Version 3).</title>
        <authorList>
            <person name="Zhang J."/>
            <person name="Kudrna D."/>
            <person name="Lee S."/>
            <person name="Talag J."/>
            <person name="Welchert J."/>
            <person name="Wing R.A."/>
        </authorList>
    </citation>
    <scope>NUCLEOTIDE SEQUENCE [LARGE SCALE GENOMIC DNA]</scope>
</reference>
<dbReference type="InterPro" id="IPR036291">
    <property type="entry name" value="NAD(P)-bd_dom_sf"/>
</dbReference>
<dbReference type="InterPro" id="IPR057326">
    <property type="entry name" value="KR_dom"/>
</dbReference>